<organism evidence="2 3">
    <name type="scientific">Agrilactobacillus yilanensis</name>
    <dbReference type="NCBI Taxonomy" id="2485997"/>
    <lineage>
        <taxon>Bacteria</taxon>
        <taxon>Bacillati</taxon>
        <taxon>Bacillota</taxon>
        <taxon>Bacilli</taxon>
        <taxon>Lactobacillales</taxon>
        <taxon>Lactobacillaceae</taxon>
        <taxon>Agrilactobacillus</taxon>
    </lineage>
</organism>
<keyword evidence="3" id="KW-1185">Reference proteome</keyword>
<name>A0ABW4JAJ8_9LACO</name>
<sequence>MVNLQKSASRIKDIRLKLGLSMQAFAEAIDDRGVRSTVSNWENGANQPSPERMKKIAELGHVSIAYLRGDTDSPSIDEWPSELMSIAAYVTAQQRDIEQAYEDLGKNIVKAANGADDAKIKKLVAIIERANQELQSL</sequence>
<protein>
    <submittedName>
        <fullName evidence="2">Helix-turn-helix domain-containing protein</fullName>
    </submittedName>
</protein>
<feature type="domain" description="HTH cro/C1-type" evidence="1">
    <location>
        <begin position="11"/>
        <end position="67"/>
    </location>
</feature>
<dbReference type="SUPFAM" id="SSF47413">
    <property type="entry name" value="lambda repressor-like DNA-binding domains"/>
    <property type="match status" value="1"/>
</dbReference>
<dbReference type="SMART" id="SM00530">
    <property type="entry name" value="HTH_XRE"/>
    <property type="match status" value="1"/>
</dbReference>
<dbReference type="EMBL" id="JBHTOP010000029">
    <property type="protein sequence ID" value="MFD1673084.1"/>
    <property type="molecule type" value="Genomic_DNA"/>
</dbReference>
<dbReference type="InterPro" id="IPR010982">
    <property type="entry name" value="Lambda_DNA-bd_dom_sf"/>
</dbReference>
<dbReference type="Gene3D" id="1.10.260.40">
    <property type="entry name" value="lambda repressor-like DNA-binding domains"/>
    <property type="match status" value="1"/>
</dbReference>
<comment type="caution">
    <text evidence="2">The sequence shown here is derived from an EMBL/GenBank/DDBJ whole genome shotgun (WGS) entry which is preliminary data.</text>
</comment>
<gene>
    <name evidence="2" type="ORF">ACFQ5M_13560</name>
</gene>
<reference evidence="3" key="1">
    <citation type="journal article" date="2019" name="Int. J. Syst. Evol. Microbiol.">
        <title>The Global Catalogue of Microorganisms (GCM) 10K type strain sequencing project: providing services to taxonomists for standard genome sequencing and annotation.</title>
        <authorList>
            <consortium name="The Broad Institute Genomics Platform"/>
            <consortium name="The Broad Institute Genome Sequencing Center for Infectious Disease"/>
            <person name="Wu L."/>
            <person name="Ma J."/>
        </authorList>
    </citation>
    <scope>NUCLEOTIDE SEQUENCE [LARGE SCALE GENOMIC DNA]</scope>
    <source>
        <strain evidence="3">CCM 8896</strain>
    </source>
</reference>
<accession>A0ABW4JAJ8</accession>
<dbReference type="Proteomes" id="UP001597267">
    <property type="component" value="Unassembled WGS sequence"/>
</dbReference>
<dbReference type="RefSeq" id="WP_225423702.1">
    <property type="nucleotide sequence ID" value="NZ_JBHTOP010000029.1"/>
</dbReference>
<dbReference type="PROSITE" id="PS50943">
    <property type="entry name" value="HTH_CROC1"/>
    <property type="match status" value="1"/>
</dbReference>
<dbReference type="Pfam" id="PF01381">
    <property type="entry name" value="HTH_3"/>
    <property type="match status" value="1"/>
</dbReference>
<evidence type="ECO:0000313" key="3">
    <source>
        <dbReference type="Proteomes" id="UP001597267"/>
    </source>
</evidence>
<evidence type="ECO:0000313" key="2">
    <source>
        <dbReference type="EMBL" id="MFD1673084.1"/>
    </source>
</evidence>
<proteinExistence type="predicted"/>
<evidence type="ECO:0000259" key="1">
    <source>
        <dbReference type="PROSITE" id="PS50943"/>
    </source>
</evidence>
<dbReference type="CDD" id="cd00093">
    <property type="entry name" value="HTH_XRE"/>
    <property type="match status" value="1"/>
</dbReference>
<dbReference type="InterPro" id="IPR001387">
    <property type="entry name" value="Cro/C1-type_HTH"/>
</dbReference>